<evidence type="ECO:0000313" key="2">
    <source>
        <dbReference type="EMBL" id="RWU08525.1"/>
    </source>
</evidence>
<keyword evidence="1" id="KW-1133">Transmembrane helix</keyword>
<keyword evidence="1" id="KW-0472">Membrane</keyword>
<keyword evidence="1" id="KW-0812">Transmembrane</keyword>
<protein>
    <submittedName>
        <fullName evidence="2">Stationary phase survival protein SurE</fullName>
    </submittedName>
</protein>
<dbReference type="Proteomes" id="UP000284120">
    <property type="component" value="Unassembled WGS sequence"/>
</dbReference>
<keyword evidence="3" id="KW-1185">Reference proteome</keyword>
<name>A0A3S3PHQ2_9SPHI</name>
<dbReference type="OrthoDB" id="797879at2"/>
<sequence>MAKIFYSIKNHVLVGLGIGLISPGILACIAWYLMHHTTALKKADLLLIGCVAVNLLWMNYFFKVNKENAGRGVVSATFICAFVFFFYKIMQEV</sequence>
<evidence type="ECO:0000256" key="1">
    <source>
        <dbReference type="SAM" id="Phobius"/>
    </source>
</evidence>
<dbReference type="EMBL" id="SAYW01000002">
    <property type="protein sequence ID" value="RWU08525.1"/>
    <property type="molecule type" value="Genomic_DNA"/>
</dbReference>
<evidence type="ECO:0000313" key="3">
    <source>
        <dbReference type="Proteomes" id="UP000284120"/>
    </source>
</evidence>
<dbReference type="PROSITE" id="PS51257">
    <property type="entry name" value="PROKAR_LIPOPROTEIN"/>
    <property type="match status" value="1"/>
</dbReference>
<comment type="caution">
    <text evidence="2">The sequence shown here is derived from an EMBL/GenBank/DDBJ whole genome shotgun (WGS) entry which is preliminary data.</text>
</comment>
<feature type="transmembrane region" description="Helical" evidence="1">
    <location>
        <begin position="12"/>
        <end position="33"/>
    </location>
</feature>
<dbReference type="RefSeq" id="WP_113647041.1">
    <property type="nucleotide sequence ID" value="NZ_QMHN01000002.1"/>
</dbReference>
<gene>
    <name evidence="2" type="ORF">DPV69_09140</name>
</gene>
<dbReference type="AlphaFoldDB" id="A0A3S3PHQ2"/>
<accession>A0A3S3PHQ2</accession>
<proteinExistence type="predicted"/>
<organism evidence="2 3">
    <name type="scientific">Pedobacter chitinilyticus</name>
    <dbReference type="NCBI Taxonomy" id="2233776"/>
    <lineage>
        <taxon>Bacteria</taxon>
        <taxon>Pseudomonadati</taxon>
        <taxon>Bacteroidota</taxon>
        <taxon>Sphingobacteriia</taxon>
        <taxon>Sphingobacteriales</taxon>
        <taxon>Sphingobacteriaceae</taxon>
        <taxon>Pedobacter</taxon>
    </lineage>
</organism>
<feature type="transmembrane region" description="Helical" evidence="1">
    <location>
        <begin position="45"/>
        <end position="62"/>
    </location>
</feature>
<feature type="transmembrane region" description="Helical" evidence="1">
    <location>
        <begin position="69"/>
        <end position="90"/>
    </location>
</feature>
<reference evidence="2 3" key="1">
    <citation type="submission" date="2018-06" db="EMBL/GenBank/DDBJ databases">
        <title>Pedobacter endophyticus sp. nov., an endophytic bacterium isolated from a leaf of Triticum aestivum.</title>
        <authorList>
            <person name="Zhang L."/>
        </authorList>
    </citation>
    <scope>NUCLEOTIDE SEQUENCE [LARGE SCALE GENOMIC DNA]</scope>
    <source>
        <strain evidence="2 3">CM134L-2</strain>
    </source>
</reference>